<feature type="chain" id="PRO_5037793189" description="Abnormal cell migration protein 18-like fibronectin type I domain-containing protein" evidence="1">
    <location>
        <begin position="19"/>
        <end position="366"/>
    </location>
</feature>
<organism evidence="3 4">
    <name type="scientific">Acrobeloides nanus</name>
    <dbReference type="NCBI Taxonomy" id="290746"/>
    <lineage>
        <taxon>Eukaryota</taxon>
        <taxon>Metazoa</taxon>
        <taxon>Ecdysozoa</taxon>
        <taxon>Nematoda</taxon>
        <taxon>Chromadorea</taxon>
        <taxon>Rhabditida</taxon>
        <taxon>Tylenchina</taxon>
        <taxon>Cephalobomorpha</taxon>
        <taxon>Cephaloboidea</taxon>
        <taxon>Cephalobidae</taxon>
        <taxon>Acrobeloides</taxon>
    </lineage>
</organism>
<dbReference type="AlphaFoldDB" id="A0A914CCP1"/>
<name>A0A914CCP1_9BILA</name>
<evidence type="ECO:0000313" key="3">
    <source>
        <dbReference type="Proteomes" id="UP000887540"/>
    </source>
</evidence>
<dbReference type="WBParaSite" id="ACRNAN_Path_877.g3370.t1">
    <property type="protein sequence ID" value="ACRNAN_Path_877.g3370.t1"/>
    <property type="gene ID" value="ACRNAN_Path_877.g3370"/>
</dbReference>
<accession>A0A914CCP1</accession>
<feature type="signal peptide" evidence="1">
    <location>
        <begin position="1"/>
        <end position="18"/>
    </location>
</feature>
<dbReference type="InterPro" id="IPR055119">
    <property type="entry name" value="Mig18_Fn1"/>
</dbReference>
<evidence type="ECO:0000313" key="4">
    <source>
        <dbReference type="WBParaSite" id="ACRNAN_Path_877.g3370.t1"/>
    </source>
</evidence>
<evidence type="ECO:0000259" key="2">
    <source>
        <dbReference type="Pfam" id="PF23003"/>
    </source>
</evidence>
<feature type="domain" description="Abnormal cell migration protein 18-like fibronectin type I" evidence="2">
    <location>
        <begin position="155"/>
        <end position="219"/>
    </location>
</feature>
<keyword evidence="1" id="KW-0732">Signal</keyword>
<feature type="domain" description="Abnormal cell migration protein 18-like fibronectin type I" evidence="2">
    <location>
        <begin position="229"/>
        <end position="292"/>
    </location>
</feature>
<protein>
    <recommendedName>
        <fullName evidence="2">Abnormal cell migration protein 18-like fibronectin type I domain-containing protein</fullName>
    </recommendedName>
</protein>
<dbReference type="Pfam" id="PF23003">
    <property type="entry name" value="Fn1_2"/>
    <property type="match status" value="3"/>
</dbReference>
<evidence type="ECO:0000256" key="1">
    <source>
        <dbReference type="SAM" id="SignalP"/>
    </source>
</evidence>
<keyword evidence="3" id="KW-1185">Reference proteome</keyword>
<proteinExistence type="predicted"/>
<dbReference type="Proteomes" id="UP000887540">
    <property type="component" value="Unplaced"/>
</dbReference>
<reference evidence="4" key="1">
    <citation type="submission" date="2022-11" db="UniProtKB">
        <authorList>
            <consortium name="WormBaseParasite"/>
        </authorList>
    </citation>
    <scope>IDENTIFICATION</scope>
</reference>
<feature type="domain" description="Abnormal cell migration protein 18-like fibronectin type I" evidence="2">
    <location>
        <begin position="77"/>
        <end position="147"/>
    </location>
</feature>
<sequence length="366" mass="40733">MQKYFFVVGFILPLLIDAAPKMISSNSTASTSRYAYLTEYLLNGQRNVRWETMPANYVDAQGKPVPFSGNKGGSVVVGCYDAQGHERKNGEEYQRPNKKFFYRCTNGIEDVVACVGSDRTNRARIKVGQTLDVDGFWHKCESYPNGSVIYTQEDACIQNGKNIHVGDEIRVGYLRVICQNSGYKAVGCYYTDENNHPVPLEKGTTKSAGKVVHHCEDQGGDIRYFSTATGCTKRGKDYNEGEEFKENHLHYKCENGVVEIKGCYIDDKRDLAVGQDVVDPNHMVYRCYRLGGAVTYDEYYCGGNGGRSCKPEPIKETPNEAPMLAPGLKAPGYSSFSIVQKMGNDMVQSPGTLKLDLDKIFMGHQA</sequence>